<dbReference type="InterPro" id="IPR000524">
    <property type="entry name" value="Tscrpt_reg_HTH_GntR"/>
</dbReference>
<dbReference type="KEGG" id="vpi:BW732_00760"/>
<reference evidence="4 5" key="1">
    <citation type="journal article" date="2010" name="Int. J. Syst. Evol. Microbiol.">
        <title>Vagococcus penaei sp. nov., isolated from spoilage microbiota of cooked shrimp (Penaeus vannamei).</title>
        <authorList>
            <person name="Jaffres E."/>
            <person name="Prevost H."/>
            <person name="Rossero A."/>
            <person name="Joffraud J.J."/>
            <person name="Dousset X."/>
        </authorList>
    </citation>
    <scope>NUCLEOTIDE SEQUENCE [LARGE SCALE GENOMIC DNA]</scope>
    <source>
        <strain evidence="4 5">CD276</strain>
    </source>
</reference>
<dbReference type="Pfam" id="PF00392">
    <property type="entry name" value="GntR"/>
    <property type="match status" value="1"/>
</dbReference>
<evidence type="ECO:0000313" key="5">
    <source>
        <dbReference type="Proteomes" id="UP000188246"/>
    </source>
</evidence>
<dbReference type="InterPro" id="IPR036390">
    <property type="entry name" value="WH_DNA-bd_sf"/>
</dbReference>
<keyword evidence="2" id="KW-0238">DNA-binding</keyword>
<dbReference type="PANTHER" id="PTHR44846">
    <property type="entry name" value="MANNOSYL-D-GLYCERATE TRANSPORT/METABOLISM SYSTEM REPRESSOR MNGR-RELATED"/>
    <property type="match status" value="1"/>
</dbReference>
<dbReference type="GO" id="GO:0045892">
    <property type="term" value="P:negative regulation of DNA-templated transcription"/>
    <property type="evidence" value="ECO:0007669"/>
    <property type="project" value="TreeGrafter"/>
</dbReference>
<dbReference type="OrthoDB" id="457376at2"/>
<dbReference type="Proteomes" id="UP000188246">
    <property type="component" value="Chromosome"/>
</dbReference>
<dbReference type="SMART" id="SM00345">
    <property type="entry name" value="HTH_GNTR"/>
    <property type="match status" value="1"/>
</dbReference>
<dbReference type="SMART" id="SM00866">
    <property type="entry name" value="UTRA"/>
    <property type="match status" value="1"/>
</dbReference>
<protein>
    <submittedName>
        <fullName evidence="4">Uncharacterized protein</fullName>
    </submittedName>
</protein>
<evidence type="ECO:0000256" key="1">
    <source>
        <dbReference type="ARBA" id="ARBA00023015"/>
    </source>
</evidence>
<evidence type="ECO:0000256" key="3">
    <source>
        <dbReference type="ARBA" id="ARBA00023163"/>
    </source>
</evidence>
<keyword evidence="3" id="KW-0804">Transcription</keyword>
<dbReference type="AlphaFoldDB" id="A0A1Q2D3I4"/>
<dbReference type="SUPFAM" id="SSF46785">
    <property type="entry name" value="Winged helix' DNA-binding domain"/>
    <property type="match status" value="1"/>
</dbReference>
<dbReference type="EMBL" id="CP019609">
    <property type="protein sequence ID" value="AQP52897.1"/>
    <property type="molecule type" value="Genomic_DNA"/>
</dbReference>
<accession>A0A1Q2D3I4</accession>
<proteinExistence type="predicted"/>
<dbReference type="InterPro" id="IPR028978">
    <property type="entry name" value="Chorismate_lyase_/UTRA_dom_sf"/>
</dbReference>
<dbReference type="CDD" id="cd07377">
    <property type="entry name" value="WHTH_GntR"/>
    <property type="match status" value="1"/>
</dbReference>
<dbReference type="Pfam" id="PF07702">
    <property type="entry name" value="UTRA"/>
    <property type="match status" value="1"/>
</dbReference>
<dbReference type="PANTHER" id="PTHR44846:SF17">
    <property type="entry name" value="GNTR-FAMILY TRANSCRIPTIONAL REGULATOR"/>
    <property type="match status" value="1"/>
</dbReference>
<keyword evidence="5" id="KW-1185">Reference proteome</keyword>
<dbReference type="Gene3D" id="1.10.10.10">
    <property type="entry name" value="Winged helix-like DNA-binding domain superfamily/Winged helix DNA-binding domain"/>
    <property type="match status" value="1"/>
</dbReference>
<evidence type="ECO:0000256" key="2">
    <source>
        <dbReference type="ARBA" id="ARBA00023125"/>
    </source>
</evidence>
<dbReference type="SUPFAM" id="SSF64288">
    <property type="entry name" value="Chorismate lyase-like"/>
    <property type="match status" value="1"/>
</dbReference>
<name>A0A1Q2D3I4_9ENTE</name>
<dbReference type="RefSeq" id="WP_077274993.1">
    <property type="nucleotide sequence ID" value="NZ_CP019609.1"/>
</dbReference>
<evidence type="ECO:0000313" key="4">
    <source>
        <dbReference type="EMBL" id="AQP52897.1"/>
    </source>
</evidence>
<keyword evidence="1" id="KW-0805">Transcription regulation</keyword>
<dbReference type="Gene3D" id="3.40.1410.10">
    <property type="entry name" value="Chorismate lyase-like"/>
    <property type="match status" value="1"/>
</dbReference>
<dbReference type="InterPro" id="IPR050679">
    <property type="entry name" value="Bact_HTH_transcr_reg"/>
</dbReference>
<dbReference type="STRING" id="633807.BW732_00760"/>
<dbReference type="InterPro" id="IPR011663">
    <property type="entry name" value="UTRA"/>
</dbReference>
<dbReference type="GO" id="GO:0003677">
    <property type="term" value="F:DNA binding"/>
    <property type="evidence" value="ECO:0007669"/>
    <property type="project" value="UniProtKB-KW"/>
</dbReference>
<gene>
    <name evidence="4" type="ORF">BW732_00760</name>
</gene>
<dbReference type="GO" id="GO:0003700">
    <property type="term" value="F:DNA-binding transcription factor activity"/>
    <property type="evidence" value="ECO:0007669"/>
    <property type="project" value="InterPro"/>
</dbReference>
<sequence length="234" mass="27333">MSIPKYVQIKNTLLNQIKNGEFEPGDKFYSEAELIDIFKVSSITVIRALKELVNDGYLFSVQGKGRFVSKGKIGQKVRFTDINRFPDEEIETVVLSIREIDDERIRKKLNAEATKKIYCFERLRKSAGVPFFLQYSYLTSDFIHDEDLTNPDSFVSINDKIKHDFNIQLSTSTSVEFYAIQFPTPKKIAELLEIDEMAPTSFAKRTTYLDHERVIEYVESYKHWEHYESKIETI</sequence>
<organism evidence="4 5">
    <name type="scientific">Vagococcus penaei</name>
    <dbReference type="NCBI Taxonomy" id="633807"/>
    <lineage>
        <taxon>Bacteria</taxon>
        <taxon>Bacillati</taxon>
        <taxon>Bacillota</taxon>
        <taxon>Bacilli</taxon>
        <taxon>Lactobacillales</taxon>
        <taxon>Enterococcaceae</taxon>
        <taxon>Vagococcus</taxon>
    </lineage>
</organism>
<dbReference type="InterPro" id="IPR036388">
    <property type="entry name" value="WH-like_DNA-bd_sf"/>
</dbReference>
<dbReference type="PROSITE" id="PS50949">
    <property type="entry name" value="HTH_GNTR"/>
    <property type="match status" value="1"/>
</dbReference>